<dbReference type="WBParaSite" id="nRc.2.0.1.t21900-RA">
    <property type="protein sequence ID" value="nRc.2.0.1.t21900-RA"/>
    <property type="gene ID" value="nRc.2.0.1.g21900"/>
</dbReference>
<name>A0A915J6Y7_ROMCU</name>
<dbReference type="Proteomes" id="UP000887565">
    <property type="component" value="Unplaced"/>
</dbReference>
<proteinExistence type="predicted"/>
<evidence type="ECO:0000313" key="2">
    <source>
        <dbReference type="WBParaSite" id="nRc.2.0.1.t21900-RA"/>
    </source>
</evidence>
<dbReference type="AlphaFoldDB" id="A0A915J6Y7"/>
<organism evidence="1 2">
    <name type="scientific">Romanomermis culicivorax</name>
    <name type="common">Nematode worm</name>
    <dbReference type="NCBI Taxonomy" id="13658"/>
    <lineage>
        <taxon>Eukaryota</taxon>
        <taxon>Metazoa</taxon>
        <taxon>Ecdysozoa</taxon>
        <taxon>Nematoda</taxon>
        <taxon>Enoplea</taxon>
        <taxon>Dorylaimia</taxon>
        <taxon>Mermithida</taxon>
        <taxon>Mermithoidea</taxon>
        <taxon>Mermithidae</taxon>
        <taxon>Romanomermis</taxon>
    </lineage>
</organism>
<keyword evidence="1" id="KW-1185">Reference proteome</keyword>
<sequence>MAPATAADEIISADKTNNNGSVLNAKILQEIKLMNTMLKISSRAINFLSVTIFNLERIEKLKAANFNI</sequence>
<protein>
    <submittedName>
        <fullName evidence="2">Uncharacterized protein</fullName>
    </submittedName>
</protein>
<reference evidence="2" key="1">
    <citation type="submission" date="2022-11" db="UniProtKB">
        <authorList>
            <consortium name="WormBaseParasite"/>
        </authorList>
    </citation>
    <scope>IDENTIFICATION</scope>
</reference>
<evidence type="ECO:0000313" key="1">
    <source>
        <dbReference type="Proteomes" id="UP000887565"/>
    </source>
</evidence>
<accession>A0A915J6Y7</accession>